<dbReference type="PANTHER" id="PTHR13018">
    <property type="entry name" value="PROBABLE MEMBRANE PROTEIN DUF221-RELATED"/>
    <property type="match status" value="1"/>
</dbReference>
<evidence type="ECO:0000313" key="11">
    <source>
        <dbReference type="EMBL" id="KAH0575733.1"/>
    </source>
</evidence>
<evidence type="ECO:0000313" key="12">
    <source>
        <dbReference type="Proteomes" id="UP000018208"/>
    </source>
</evidence>
<evidence type="ECO:0000256" key="2">
    <source>
        <dbReference type="ARBA" id="ARBA00007779"/>
    </source>
</evidence>
<feature type="transmembrane region" description="Helical" evidence="7">
    <location>
        <begin position="613"/>
        <end position="632"/>
    </location>
</feature>
<evidence type="ECO:0000313" key="10">
    <source>
        <dbReference type="EMBL" id="EST47245.1"/>
    </source>
</evidence>
<evidence type="ECO:0000256" key="5">
    <source>
        <dbReference type="ARBA" id="ARBA00022989"/>
    </source>
</evidence>
<dbReference type="Proteomes" id="UP000018208">
    <property type="component" value="Unassembled WGS sequence"/>
</dbReference>
<dbReference type="InterPro" id="IPR032880">
    <property type="entry name" value="CSC1/OSCA1-like_N"/>
</dbReference>
<dbReference type="InterPro" id="IPR045122">
    <property type="entry name" value="Csc1-like"/>
</dbReference>
<evidence type="ECO:0000256" key="4">
    <source>
        <dbReference type="ARBA" id="ARBA00022692"/>
    </source>
</evidence>
<keyword evidence="6 7" id="KW-0472">Membrane</keyword>
<sequence>MQSNPIQYEDTFTQTIIINISVVIIVLIAFGMLKQLLPSVYMPLKSSTTNKWFFQTLNMDNSQFLQRGNLAALFVIFQKLIIDLLFQIVMVLSILLFPVYFLGSNQTIVQLSIWSKLQITSLEDQSSDIIIPLITCMIVSFLGCMFYKNFNYVYIQFKQIIMKRSTPQNYVLLFEGLPVELQDKQNLEYALNTCFPKNQVVKVIPISPKSQILQYYFYQLKLFVKGARTSDDNLAQFQNKLFLLQNTYKQGILNDIKIKQIQHKFNKQVELKQKENVKISYYKIQINKIINEMQLIPNYINSIQHACPDYPSPAQVRLLDKNKTQLQNNQKLTQKDDLIPSLIGKSCFVIFKSQTEASLANNIALFADNTAPYVQQSCHPDQILWYNIASSKSSQICSYALFWVLITALFIGYFVPQAYLLQLASQYQQQIFNLFFNNICISILHCDNFDLTEKFKQPRCFMCYELNTLIVTYMPQLISAIFMSCLPQIITLLLFIPKFKSRAQRNNLKFVCLFAFLGLIQGVLHIILGAALNDQGVLNFKQLLELSIFEIFNKISQNISQSSFIFSNYVMTKYFLLGVFTLLRIPDVFLVFYKKIYRRSSQHRIRTYKFFEFSFPTQLAYICHMVVVGMMYSIVSPISIVMVFIGIISISLTTRYNIYYINPQYSTSDLSGEVDIMKLVITTCYYSFYLMIITCFAYYFSLNRTWITLSSMIILVILLIIMICYKLNLDRKFKKSISSKTLGSNSINLLSTPTSRKFQIQNVSYIMKTSILHNDYITSVVSQDKVIEYELDRCDINNISCMYTHPAIILTTLYPNEEDNELIL</sequence>
<dbReference type="VEuPathDB" id="GiardiaDB:SS50377_23373"/>
<feature type="transmembrane region" description="Helical" evidence="7">
    <location>
        <begin position="12"/>
        <end position="33"/>
    </location>
</feature>
<keyword evidence="4 7" id="KW-0812">Transmembrane</keyword>
<accession>V6LRQ2</accession>
<evidence type="ECO:0000256" key="6">
    <source>
        <dbReference type="ARBA" id="ARBA00023136"/>
    </source>
</evidence>
<dbReference type="Pfam" id="PF13967">
    <property type="entry name" value="RSN1_TM"/>
    <property type="match status" value="1"/>
</dbReference>
<gene>
    <name evidence="10" type="ORF">SS50377_12754</name>
    <name evidence="11" type="ORF">SS50377_23373</name>
</gene>
<organism evidence="10">
    <name type="scientific">Spironucleus salmonicida</name>
    <dbReference type="NCBI Taxonomy" id="348837"/>
    <lineage>
        <taxon>Eukaryota</taxon>
        <taxon>Metamonada</taxon>
        <taxon>Diplomonadida</taxon>
        <taxon>Hexamitidae</taxon>
        <taxon>Hexamitinae</taxon>
        <taxon>Spironucleus</taxon>
    </lineage>
</organism>
<keyword evidence="5 7" id="KW-1133">Transmembrane helix</keyword>
<keyword evidence="12" id="KW-1185">Reference proteome</keyword>
<reference evidence="10 11" key="1">
    <citation type="journal article" date="2014" name="PLoS Genet.">
        <title>The Genome of Spironucleus salmonicida Highlights a Fish Pathogen Adapted to Fluctuating Environments.</title>
        <authorList>
            <person name="Xu F."/>
            <person name="Jerlstrom-Hultqvist J."/>
            <person name="Einarsson E."/>
            <person name="Astvaldsson A."/>
            <person name="Svard S.G."/>
            <person name="Andersson J.O."/>
        </authorList>
    </citation>
    <scope>NUCLEOTIDE SEQUENCE</scope>
    <source>
        <strain evidence="11">ATCC 50377</strain>
    </source>
</reference>
<evidence type="ECO:0000259" key="9">
    <source>
        <dbReference type="Pfam" id="PF13967"/>
    </source>
</evidence>
<proteinExistence type="inferred from homology"/>
<feature type="domain" description="CSC1/OSCA1-like N-terminal transmembrane" evidence="9">
    <location>
        <begin position="12"/>
        <end position="146"/>
    </location>
</feature>
<keyword evidence="3" id="KW-0813">Transport</keyword>
<protein>
    <submittedName>
        <fullName evidence="11">Phosphate transporter</fullName>
    </submittedName>
    <submittedName>
        <fullName evidence="10">Transmembrane domain-containing protein</fullName>
    </submittedName>
</protein>
<name>V6LRQ2_9EUKA</name>
<evidence type="ECO:0000256" key="1">
    <source>
        <dbReference type="ARBA" id="ARBA00004141"/>
    </source>
</evidence>
<feature type="transmembrane region" description="Helical" evidence="7">
    <location>
        <begin position="574"/>
        <end position="593"/>
    </location>
</feature>
<dbReference type="GO" id="GO:0005886">
    <property type="term" value="C:plasma membrane"/>
    <property type="evidence" value="ECO:0007669"/>
    <property type="project" value="TreeGrafter"/>
</dbReference>
<dbReference type="EMBL" id="AUWU02000003">
    <property type="protein sequence ID" value="KAH0575733.1"/>
    <property type="molecule type" value="Genomic_DNA"/>
</dbReference>
<evidence type="ECO:0000259" key="8">
    <source>
        <dbReference type="Pfam" id="PF02714"/>
    </source>
</evidence>
<dbReference type="InterPro" id="IPR003864">
    <property type="entry name" value="CSC1/OSCA1-like_7TM"/>
</dbReference>
<comment type="subcellular location">
    <subcellularLocation>
        <location evidence="1">Membrane</location>
        <topology evidence="1">Multi-pass membrane protein</topology>
    </subcellularLocation>
</comment>
<feature type="transmembrane region" description="Helical" evidence="7">
    <location>
        <begin position="129"/>
        <end position="147"/>
    </location>
</feature>
<reference evidence="11" key="2">
    <citation type="submission" date="2020-12" db="EMBL/GenBank/DDBJ databases">
        <title>New Spironucleus salmonicida genome in near-complete chromosomes.</title>
        <authorList>
            <person name="Xu F."/>
            <person name="Kurt Z."/>
            <person name="Jimenez-Gonzalez A."/>
            <person name="Astvaldsson A."/>
            <person name="Andersson J.O."/>
            <person name="Svard S.G."/>
        </authorList>
    </citation>
    <scope>NUCLEOTIDE SEQUENCE</scope>
    <source>
        <strain evidence="11">ATCC 50377</strain>
    </source>
</reference>
<evidence type="ECO:0000256" key="3">
    <source>
        <dbReference type="ARBA" id="ARBA00022448"/>
    </source>
</evidence>
<dbReference type="PANTHER" id="PTHR13018:SF5">
    <property type="entry name" value="RE44586P"/>
    <property type="match status" value="1"/>
</dbReference>
<dbReference type="OrthoDB" id="1689567at2759"/>
<dbReference type="Pfam" id="PF02714">
    <property type="entry name" value="RSN1_7TM"/>
    <property type="match status" value="1"/>
</dbReference>
<comment type="similarity">
    <text evidence="2">Belongs to the CSC1 (TC 1.A.17) family.</text>
</comment>
<feature type="transmembrane region" description="Helical" evidence="7">
    <location>
        <begin position="679"/>
        <end position="700"/>
    </location>
</feature>
<feature type="transmembrane region" description="Helical" evidence="7">
    <location>
        <begin position="508"/>
        <end position="532"/>
    </location>
</feature>
<dbReference type="GO" id="GO:0005227">
    <property type="term" value="F:calcium-activated cation channel activity"/>
    <property type="evidence" value="ECO:0007669"/>
    <property type="project" value="InterPro"/>
</dbReference>
<dbReference type="EMBL" id="KI546046">
    <property type="protein sequence ID" value="EST47245.1"/>
    <property type="molecule type" value="Genomic_DNA"/>
</dbReference>
<evidence type="ECO:0000256" key="7">
    <source>
        <dbReference type="SAM" id="Phobius"/>
    </source>
</evidence>
<feature type="transmembrane region" description="Helical" evidence="7">
    <location>
        <begin position="80"/>
        <end position="102"/>
    </location>
</feature>
<feature type="domain" description="CSC1/OSCA1-like 7TM region" evidence="8">
    <location>
        <begin position="453"/>
        <end position="697"/>
    </location>
</feature>
<feature type="transmembrane region" description="Helical" evidence="7">
    <location>
        <begin position="638"/>
        <end position="658"/>
    </location>
</feature>
<dbReference type="AlphaFoldDB" id="V6LRQ2"/>
<feature type="transmembrane region" description="Helical" evidence="7">
    <location>
        <begin position="396"/>
        <end position="415"/>
    </location>
</feature>
<feature type="transmembrane region" description="Helical" evidence="7">
    <location>
        <begin position="477"/>
        <end position="496"/>
    </location>
</feature>
<feature type="transmembrane region" description="Helical" evidence="7">
    <location>
        <begin position="706"/>
        <end position="725"/>
    </location>
</feature>